<dbReference type="PANTHER" id="PTHR42032">
    <property type="entry name" value="YALI0E30679P"/>
    <property type="match status" value="1"/>
</dbReference>
<evidence type="ECO:0000313" key="3">
    <source>
        <dbReference type="Proteomes" id="UP000298138"/>
    </source>
</evidence>
<dbReference type="InParanoid" id="A0A4S2MWM5"/>
<accession>A0A4S2MWM5</accession>
<dbReference type="AlphaFoldDB" id="A0A4S2MWM5"/>
<proteinExistence type="predicted"/>
<keyword evidence="3" id="KW-1185">Reference proteome</keyword>
<gene>
    <name evidence="2" type="ORF">EX30DRAFT_34353</name>
</gene>
<dbReference type="Proteomes" id="UP000298138">
    <property type="component" value="Unassembled WGS sequence"/>
</dbReference>
<dbReference type="OrthoDB" id="5422510at2759"/>
<organism evidence="2 3">
    <name type="scientific">Ascodesmis nigricans</name>
    <dbReference type="NCBI Taxonomy" id="341454"/>
    <lineage>
        <taxon>Eukaryota</taxon>
        <taxon>Fungi</taxon>
        <taxon>Dikarya</taxon>
        <taxon>Ascomycota</taxon>
        <taxon>Pezizomycotina</taxon>
        <taxon>Pezizomycetes</taxon>
        <taxon>Pezizales</taxon>
        <taxon>Ascodesmidaceae</taxon>
        <taxon>Ascodesmis</taxon>
    </lineage>
</organism>
<sequence length="542" mass="60467">MADSKLQQQQQQQQPSTPTSRPRTPLSVPNGNGRGFSFPMTPMSINRSEKVDKAGPGSSANTRPISPTPGATHLSPSRSPSPSSSSTTTTLHREKPSPPLRSSIPKRSNGRQRQNSLLTEITSASVDEILESAPQGNSWHSVPLAFAVLPAVAGVVVKDSGQLVTDFLLLVLATVILRWVVKVPWDWYLASQPPSKLYTSSLTPSPGASTAQRQQVLSELTRHHRIAFTSCFLGPLLGGLLLHTIRAQLSRPSEGLVSNFNLTVFVLAAELRPLAHAIKLIRGKCDGLQADIIPRRELLQHRQRHNLSDEASNQLAVVTAQHQEEMTVLKERLQTLETFITQYQPQPPQQSQNLQLPPTSPRYPTRYLSATSTDKEHDEEVAALTRAVRRYEKSAIRTDDRIHVIEERLQDVLSLAAAAAVVRVDEERTKRKGVFARLWEWLWWPVVWVWRCIAGGLAGVLECIEWVLRGGRRRVNKSKVDENVIDEKVKLIEAAGMDTRRRSGAEREDREKERRYAGAVRVNHGHGRVRMKMPFMSGRAAN</sequence>
<name>A0A4S2MWM5_9PEZI</name>
<feature type="compositionally biased region" description="Low complexity" evidence="1">
    <location>
        <begin position="72"/>
        <end position="90"/>
    </location>
</feature>
<dbReference type="PANTHER" id="PTHR42032:SF1">
    <property type="entry name" value="YALI0E30679P"/>
    <property type="match status" value="1"/>
</dbReference>
<feature type="compositionally biased region" description="Low complexity" evidence="1">
    <location>
        <begin position="7"/>
        <end position="25"/>
    </location>
</feature>
<feature type="region of interest" description="Disordered" evidence="1">
    <location>
        <begin position="1"/>
        <end position="115"/>
    </location>
</feature>
<reference evidence="2 3" key="1">
    <citation type="submission" date="2019-04" db="EMBL/GenBank/DDBJ databases">
        <title>Comparative genomics and transcriptomics to analyze fruiting body development in filamentous ascomycetes.</title>
        <authorList>
            <consortium name="DOE Joint Genome Institute"/>
            <person name="Lutkenhaus R."/>
            <person name="Traeger S."/>
            <person name="Breuer J."/>
            <person name="Kuo A."/>
            <person name="Lipzen A."/>
            <person name="Pangilinan J."/>
            <person name="Dilworth D."/>
            <person name="Sandor L."/>
            <person name="Poggeler S."/>
            <person name="Barry K."/>
            <person name="Grigoriev I.V."/>
            <person name="Nowrousian M."/>
        </authorList>
    </citation>
    <scope>NUCLEOTIDE SEQUENCE [LARGE SCALE GENOMIC DNA]</scope>
    <source>
        <strain evidence="2 3">CBS 389.68</strain>
    </source>
</reference>
<dbReference type="STRING" id="341454.A0A4S2MWM5"/>
<evidence type="ECO:0000313" key="2">
    <source>
        <dbReference type="EMBL" id="TGZ81017.1"/>
    </source>
</evidence>
<dbReference type="EMBL" id="ML220121">
    <property type="protein sequence ID" value="TGZ81017.1"/>
    <property type="molecule type" value="Genomic_DNA"/>
</dbReference>
<evidence type="ECO:0000256" key="1">
    <source>
        <dbReference type="SAM" id="MobiDB-lite"/>
    </source>
</evidence>
<protein>
    <submittedName>
        <fullName evidence="2">Uncharacterized protein</fullName>
    </submittedName>
</protein>